<evidence type="ECO:0000256" key="3">
    <source>
        <dbReference type="ARBA" id="ARBA00022729"/>
    </source>
</evidence>
<evidence type="ECO:0000256" key="1">
    <source>
        <dbReference type="ARBA" id="ARBA00004370"/>
    </source>
</evidence>
<keyword evidence="6" id="KW-1015">Disulfide bond</keyword>
<keyword evidence="11" id="KW-1185">Reference proteome</keyword>
<dbReference type="OrthoDB" id="4508609at2759"/>
<gene>
    <name evidence="10" type="ORF">BO82DRAFT_351023</name>
</gene>
<feature type="region of interest" description="Disordered" evidence="8">
    <location>
        <begin position="77"/>
        <end position="217"/>
    </location>
</feature>
<accession>A0A319D3T9</accession>
<dbReference type="InterPro" id="IPR000920">
    <property type="entry name" value="Myelin_P0-rel"/>
</dbReference>
<evidence type="ECO:0000256" key="9">
    <source>
        <dbReference type="SAM" id="Phobius"/>
    </source>
</evidence>
<reference evidence="10 11" key="1">
    <citation type="submission" date="2016-12" db="EMBL/GenBank/DDBJ databases">
        <title>The genomes of Aspergillus section Nigri reveals drivers in fungal speciation.</title>
        <authorList>
            <consortium name="DOE Joint Genome Institute"/>
            <person name="Vesth T.C."/>
            <person name="Nybo J."/>
            <person name="Theobald S."/>
            <person name="Brandl J."/>
            <person name="Frisvad J.C."/>
            <person name="Nielsen K.F."/>
            <person name="Lyhne E.K."/>
            <person name="Kogle M.E."/>
            <person name="Kuo A."/>
            <person name="Riley R."/>
            <person name="Clum A."/>
            <person name="Nolan M."/>
            <person name="Lipzen A."/>
            <person name="Salamov A."/>
            <person name="Henrissat B."/>
            <person name="Wiebenga A."/>
            <person name="De Vries R.P."/>
            <person name="Grigoriev I.V."/>
            <person name="Mortensen U.H."/>
            <person name="Andersen M.R."/>
            <person name="Baker S.E."/>
        </authorList>
    </citation>
    <scope>NUCLEOTIDE SEQUENCE [LARGE SCALE GENOMIC DNA]</scope>
    <source>
        <strain evidence="10 11">CBS 121591</strain>
    </source>
</reference>
<keyword evidence="3" id="KW-0732">Signal</keyword>
<evidence type="ECO:0000256" key="4">
    <source>
        <dbReference type="ARBA" id="ARBA00022989"/>
    </source>
</evidence>
<dbReference type="Proteomes" id="UP000248340">
    <property type="component" value="Unassembled WGS sequence"/>
</dbReference>
<evidence type="ECO:0000256" key="8">
    <source>
        <dbReference type="SAM" id="MobiDB-lite"/>
    </source>
</evidence>
<feature type="transmembrane region" description="Helical" evidence="9">
    <location>
        <begin position="45"/>
        <end position="72"/>
    </location>
</feature>
<dbReference type="GO" id="GO:0016020">
    <property type="term" value="C:membrane"/>
    <property type="evidence" value="ECO:0007669"/>
    <property type="project" value="UniProtKB-SubCell"/>
</dbReference>
<evidence type="ECO:0000256" key="2">
    <source>
        <dbReference type="ARBA" id="ARBA00022692"/>
    </source>
</evidence>
<keyword evidence="7" id="KW-0393">Immunoglobulin domain</keyword>
<keyword evidence="5 9" id="KW-0472">Membrane</keyword>
<evidence type="ECO:0000313" key="10">
    <source>
        <dbReference type="EMBL" id="PYH85693.1"/>
    </source>
</evidence>
<dbReference type="GeneID" id="37137049"/>
<feature type="compositionally biased region" description="Basic and acidic residues" evidence="8">
    <location>
        <begin position="183"/>
        <end position="196"/>
    </location>
</feature>
<feature type="compositionally biased region" description="Basic residues" evidence="8">
    <location>
        <begin position="119"/>
        <end position="129"/>
    </location>
</feature>
<dbReference type="EMBL" id="KZ821679">
    <property type="protein sequence ID" value="PYH85693.1"/>
    <property type="molecule type" value="Genomic_DNA"/>
</dbReference>
<comment type="subcellular location">
    <subcellularLocation>
        <location evidence="1">Membrane</location>
    </subcellularLocation>
</comment>
<protein>
    <submittedName>
        <fullName evidence="10">Uncharacterized protein</fullName>
    </submittedName>
</protein>
<dbReference type="PRINTS" id="PR00213">
    <property type="entry name" value="MYELINP0"/>
</dbReference>
<organism evidence="10 11">
    <name type="scientific">Aspergillus uvarum CBS 121591</name>
    <dbReference type="NCBI Taxonomy" id="1448315"/>
    <lineage>
        <taxon>Eukaryota</taxon>
        <taxon>Fungi</taxon>
        <taxon>Dikarya</taxon>
        <taxon>Ascomycota</taxon>
        <taxon>Pezizomycotina</taxon>
        <taxon>Eurotiomycetes</taxon>
        <taxon>Eurotiomycetidae</taxon>
        <taxon>Eurotiales</taxon>
        <taxon>Aspergillaceae</taxon>
        <taxon>Aspergillus</taxon>
        <taxon>Aspergillus subgen. Circumdati</taxon>
    </lineage>
</organism>
<feature type="compositionally biased region" description="Basic residues" evidence="8">
    <location>
        <begin position="154"/>
        <end position="169"/>
    </location>
</feature>
<feature type="compositionally biased region" description="Low complexity" evidence="8">
    <location>
        <begin position="90"/>
        <end position="105"/>
    </location>
</feature>
<dbReference type="VEuPathDB" id="FungiDB:BO82DRAFT_351023"/>
<evidence type="ECO:0000256" key="5">
    <source>
        <dbReference type="ARBA" id="ARBA00023136"/>
    </source>
</evidence>
<name>A0A319D3T9_9EURO</name>
<evidence type="ECO:0000256" key="6">
    <source>
        <dbReference type="ARBA" id="ARBA00023157"/>
    </source>
</evidence>
<keyword evidence="2 9" id="KW-0812">Transmembrane</keyword>
<dbReference type="AlphaFoldDB" id="A0A319D3T9"/>
<dbReference type="RefSeq" id="XP_025495893.1">
    <property type="nucleotide sequence ID" value="XM_025634308.1"/>
</dbReference>
<evidence type="ECO:0000256" key="7">
    <source>
        <dbReference type="ARBA" id="ARBA00023319"/>
    </source>
</evidence>
<sequence length="233" mass="25255">MPPTHPPPRIPLQPIITTTNHNNHPRTAPREFTTLPSTYNYTPHFAPGTIVGIVLGSVLGFLLLLYLLYLALTSGRKFSPSTTNGGDGTGTILTGSTTSSPSSHSEIIVEENLSSTRSPRSHRSRRSRRPGGGGGRRRREEIIEEGYLPPPGHGRLHAPHSKHHQRHRPPAPEMVEASVVSSERSDVVTVMEEHSSVEGQGQGRKPRRPGKGGYRAVDLDAVEGLSVDGSLRS</sequence>
<keyword evidence="4 9" id="KW-1133">Transmembrane helix</keyword>
<evidence type="ECO:0000313" key="11">
    <source>
        <dbReference type="Proteomes" id="UP000248340"/>
    </source>
</evidence>
<proteinExistence type="predicted"/>